<evidence type="ECO:0000256" key="1">
    <source>
        <dbReference type="SAM" id="MobiDB-lite"/>
    </source>
</evidence>
<organism evidence="3 4">
    <name type="scientific">Chionoecetes opilio</name>
    <name type="common">Atlantic snow crab</name>
    <name type="synonym">Cancer opilio</name>
    <dbReference type="NCBI Taxonomy" id="41210"/>
    <lineage>
        <taxon>Eukaryota</taxon>
        <taxon>Metazoa</taxon>
        <taxon>Ecdysozoa</taxon>
        <taxon>Arthropoda</taxon>
        <taxon>Crustacea</taxon>
        <taxon>Multicrustacea</taxon>
        <taxon>Malacostraca</taxon>
        <taxon>Eumalacostraca</taxon>
        <taxon>Eucarida</taxon>
        <taxon>Decapoda</taxon>
        <taxon>Pleocyemata</taxon>
        <taxon>Brachyura</taxon>
        <taxon>Eubrachyura</taxon>
        <taxon>Majoidea</taxon>
        <taxon>Majidae</taxon>
        <taxon>Chionoecetes</taxon>
    </lineage>
</organism>
<keyword evidence="2" id="KW-0732">Signal</keyword>
<feature type="region of interest" description="Disordered" evidence="1">
    <location>
        <begin position="28"/>
        <end position="84"/>
    </location>
</feature>
<comment type="caution">
    <text evidence="3">The sequence shown here is derived from an EMBL/GenBank/DDBJ whole genome shotgun (WGS) entry which is preliminary data.</text>
</comment>
<keyword evidence="4" id="KW-1185">Reference proteome</keyword>
<protein>
    <submittedName>
        <fullName evidence="3">Uncharacterized protein</fullName>
    </submittedName>
</protein>
<evidence type="ECO:0000313" key="4">
    <source>
        <dbReference type="Proteomes" id="UP000770661"/>
    </source>
</evidence>
<gene>
    <name evidence="3" type="ORF">GWK47_009946</name>
</gene>
<feature type="compositionally biased region" description="Low complexity" evidence="1">
    <location>
        <begin position="53"/>
        <end position="63"/>
    </location>
</feature>
<feature type="chain" id="PRO_5035252445" evidence="2">
    <location>
        <begin position="25"/>
        <end position="160"/>
    </location>
</feature>
<accession>A0A8J4Y3Y2</accession>
<evidence type="ECO:0000256" key="2">
    <source>
        <dbReference type="SAM" id="SignalP"/>
    </source>
</evidence>
<evidence type="ECO:0000313" key="3">
    <source>
        <dbReference type="EMBL" id="KAG0716336.1"/>
    </source>
</evidence>
<feature type="compositionally biased region" description="Low complexity" evidence="1">
    <location>
        <begin position="28"/>
        <end position="46"/>
    </location>
</feature>
<dbReference type="AlphaFoldDB" id="A0A8J4Y3Y2"/>
<dbReference type="Proteomes" id="UP000770661">
    <property type="component" value="Unassembled WGS sequence"/>
</dbReference>
<name>A0A8J4Y3Y2_CHIOP</name>
<feature type="signal peptide" evidence="2">
    <location>
        <begin position="1"/>
        <end position="24"/>
    </location>
</feature>
<reference evidence="3" key="1">
    <citation type="submission" date="2020-07" db="EMBL/GenBank/DDBJ databases">
        <title>The High-quality genome of the commercially important snow crab, Chionoecetes opilio.</title>
        <authorList>
            <person name="Jeong J.-H."/>
            <person name="Ryu S."/>
        </authorList>
    </citation>
    <scope>NUCLEOTIDE SEQUENCE</scope>
    <source>
        <strain evidence="3">MADBK_172401_WGS</strain>
        <tissue evidence="3">Digestive gland</tissue>
    </source>
</reference>
<sequence length="160" mass="17643">MGLLCFAVILIVIFFNTPYKRLEAERASSTSNISSSSSSHSLNATSGYDSESVSRTTTVSSRVSRNRPTLLPKDEAETTEAEPECEQCHLRNLLPAGLELRSQSTPLPVIKHWATTALWRMPLSQAVHQVLQEYAAARAEHNGPYALHYTLPPCTISSSR</sequence>
<dbReference type="EMBL" id="JACEEZ010018938">
    <property type="protein sequence ID" value="KAG0716336.1"/>
    <property type="molecule type" value="Genomic_DNA"/>
</dbReference>
<proteinExistence type="predicted"/>